<sequence>MWTECERFPVRASNGEIFHVIAGEHIAEMGFGSTTVRITGFFRAEDGTVLRQVGADNYEIQRTGEVFIRVNTYSLALAAA</sequence>
<evidence type="ECO:0000313" key="2">
    <source>
        <dbReference type="Proteomes" id="UP000236884"/>
    </source>
</evidence>
<reference evidence="1 2" key="1">
    <citation type="submission" date="2015-08" db="EMBL/GenBank/DDBJ databases">
        <title>Investigation of the bacterial diversity of lava forest soil.</title>
        <authorList>
            <person name="Lee J.S."/>
        </authorList>
    </citation>
    <scope>NUCLEOTIDE SEQUENCE [LARGE SCALE GENOMIC DNA]</scope>
    <source>
        <strain evidence="1 2">GJW-30</strain>
    </source>
</reference>
<dbReference type="EMBL" id="AP014946">
    <property type="protein sequence ID" value="BAT61381.1"/>
    <property type="molecule type" value="Genomic_DNA"/>
</dbReference>
<proteinExistence type="predicted"/>
<dbReference type="Proteomes" id="UP000236884">
    <property type="component" value="Chromosome"/>
</dbReference>
<dbReference type="AlphaFoldDB" id="A0A0S3PZL0"/>
<protein>
    <submittedName>
        <fullName evidence="1">Uncharacterized protein</fullName>
    </submittedName>
</protein>
<keyword evidence="2" id="KW-1185">Reference proteome</keyword>
<name>A0A0S3PZL0_9BRAD</name>
<gene>
    <name evidence="1" type="ORF">GJW-30_1_03938</name>
</gene>
<dbReference type="KEGG" id="vgo:GJW-30_1_03938"/>
<accession>A0A0S3PZL0</accession>
<dbReference type="RefSeq" id="WP_096358087.1">
    <property type="nucleotide sequence ID" value="NZ_AP014946.1"/>
</dbReference>
<evidence type="ECO:0000313" key="1">
    <source>
        <dbReference type="EMBL" id="BAT61381.1"/>
    </source>
</evidence>
<organism evidence="1 2">
    <name type="scientific">Variibacter gotjawalensis</name>
    <dbReference type="NCBI Taxonomy" id="1333996"/>
    <lineage>
        <taxon>Bacteria</taxon>
        <taxon>Pseudomonadati</taxon>
        <taxon>Pseudomonadota</taxon>
        <taxon>Alphaproteobacteria</taxon>
        <taxon>Hyphomicrobiales</taxon>
        <taxon>Nitrobacteraceae</taxon>
        <taxon>Variibacter</taxon>
    </lineage>
</organism>